<dbReference type="Proteomes" id="UP000886597">
    <property type="component" value="Unassembled WGS sequence"/>
</dbReference>
<keyword evidence="1" id="KW-0472">Membrane</keyword>
<comment type="caution">
    <text evidence="3">The sequence shown here is derived from an EMBL/GenBank/DDBJ whole genome shotgun (WGS) entry which is preliminary data.</text>
</comment>
<feature type="transmembrane region" description="Helical" evidence="1">
    <location>
        <begin position="6"/>
        <end position="36"/>
    </location>
</feature>
<proteinExistence type="predicted"/>
<keyword evidence="1" id="KW-1133">Transmembrane helix</keyword>
<evidence type="ECO:0000256" key="1">
    <source>
        <dbReference type="SAM" id="Phobius"/>
    </source>
</evidence>
<dbReference type="Proteomes" id="UP000886607">
    <property type="component" value="Unassembled WGS sequence"/>
</dbReference>
<reference evidence="3" key="2">
    <citation type="journal article" date="2020" name="Int. Dairy J.">
        <title>Lactic acid bacterial diversity in Brie cheese focusing on salt concentration and pH of isolation medium and characterisation of halophilic and alkaliphilic lactic acid bacterial isolates.</title>
        <authorList>
            <person name="Unno R."/>
            <person name="Matsutani M."/>
            <person name="Suzuki T."/>
            <person name="Kodama K."/>
            <person name="Matsushita H."/>
            <person name="Yamasato K."/>
            <person name="Koizumi Y."/>
            <person name="Ishikawa M."/>
        </authorList>
    </citation>
    <scope>NUCLEOTIDE SEQUENCE</scope>
    <source>
        <strain evidence="3">7C1</strain>
        <strain evidence="2">8C4</strain>
    </source>
</reference>
<evidence type="ECO:0000313" key="3">
    <source>
        <dbReference type="EMBL" id="GEQ54522.1"/>
    </source>
</evidence>
<dbReference type="AlphaFoldDB" id="A0AAN4UB69"/>
<keyword evidence="5" id="KW-1185">Reference proteome</keyword>
<feature type="transmembrane region" description="Helical" evidence="1">
    <location>
        <begin position="165"/>
        <end position="194"/>
    </location>
</feature>
<feature type="transmembrane region" description="Helical" evidence="1">
    <location>
        <begin position="48"/>
        <end position="66"/>
    </location>
</feature>
<accession>A0AAN4UB69</accession>
<name>A0AAN4UB69_9ENTE</name>
<feature type="transmembrane region" description="Helical" evidence="1">
    <location>
        <begin position="130"/>
        <end position="153"/>
    </location>
</feature>
<reference evidence="3" key="1">
    <citation type="submission" date="2019-08" db="EMBL/GenBank/DDBJ databases">
        <authorList>
            <person name="Ishikawa M."/>
            <person name="Suzuki T."/>
            <person name="Matsutani M."/>
        </authorList>
    </citation>
    <scope>NUCLEOTIDE SEQUENCE</scope>
    <source>
        <strain evidence="3">7C1</strain>
        <strain evidence="2">8C4</strain>
    </source>
</reference>
<sequence>MRNAFLTLFYIFLLLNTGSRTSIVAPLVAAIVYCYFLLLKKMNSYTRIIFYCSMFAAGIIILFITLNNVSFSLSYLDQLTSGRILRQLSTINFLSNTNRLSFGLGNLNSGALYSGQLPISNALNTDNSPIFLITTIGLVGLFFVILSLMLIYLNIPSKAIFYKSLFFCWFVTSLFEHTLFVPSSLASLFFLVILQNINIADTKEKNLTSGRMYL</sequence>
<evidence type="ECO:0000313" key="2">
    <source>
        <dbReference type="EMBL" id="GEQ49541.1"/>
    </source>
</evidence>
<gene>
    <name evidence="2" type="ORF">TK11N_13930</name>
    <name evidence="3" type="ORF">TK2N_13660</name>
</gene>
<dbReference type="EMBL" id="BKBO01000020">
    <property type="protein sequence ID" value="GEQ49541.1"/>
    <property type="molecule type" value="Genomic_DNA"/>
</dbReference>
<evidence type="ECO:0000313" key="4">
    <source>
        <dbReference type="Proteomes" id="UP000886597"/>
    </source>
</evidence>
<keyword evidence="1" id="KW-0812">Transmembrane</keyword>
<evidence type="ECO:0000313" key="5">
    <source>
        <dbReference type="Proteomes" id="UP000886607"/>
    </source>
</evidence>
<protein>
    <submittedName>
        <fullName evidence="3">Uncharacterized protein</fullName>
    </submittedName>
</protein>
<dbReference type="EMBL" id="BKBQ01000019">
    <property type="protein sequence ID" value="GEQ54522.1"/>
    <property type="molecule type" value="Genomic_DNA"/>
</dbReference>
<organism evidence="3 4">
    <name type="scientific">Tetragenococcus koreensis</name>
    <dbReference type="NCBI Taxonomy" id="290335"/>
    <lineage>
        <taxon>Bacteria</taxon>
        <taxon>Bacillati</taxon>
        <taxon>Bacillota</taxon>
        <taxon>Bacilli</taxon>
        <taxon>Lactobacillales</taxon>
        <taxon>Enterococcaceae</taxon>
        <taxon>Tetragenococcus</taxon>
    </lineage>
</organism>